<dbReference type="Gene3D" id="3.40.1080.10">
    <property type="entry name" value="Glutaconate Coenzyme A-transferase"/>
    <property type="match status" value="1"/>
</dbReference>
<proteinExistence type="predicted"/>
<dbReference type="InterPro" id="IPR004165">
    <property type="entry name" value="CoA_trans_fam_I"/>
</dbReference>
<protein>
    <submittedName>
        <fullName evidence="1">Glutaconate CoA-transferase subunit A</fullName>
        <ecNumber evidence="1">2.8.3.12</ecNumber>
    </submittedName>
</protein>
<keyword evidence="1" id="KW-0808">Transferase</keyword>
<organism evidence="1">
    <name type="scientific">bioreactor metagenome</name>
    <dbReference type="NCBI Taxonomy" id="1076179"/>
    <lineage>
        <taxon>unclassified sequences</taxon>
        <taxon>metagenomes</taxon>
        <taxon>ecological metagenomes</taxon>
    </lineage>
</organism>
<evidence type="ECO:0000313" key="1">
    <source>
        <dbReference type="EMBL" id="MPM30631.1"/>
    </source>
</evidence>
<accession>A0A644YRY8</accession>
<dbReference type="Gene3D" id="3.30.30.40">
    <property type="match status" value="1"/>
</dbReference>
<dbReference type="EC" id="2.8.3.12" evidence="1"/>
<sequence length="342" mass="38296">MDFGEVSVPKQKERDITLISKLYTLSDAIAKFVHSGDHIATGGFTTSRKPMAAMNEILRQGQTDFIVEAGPAGSDWDMMIGAGRVKAYINCYTANPRFSNVSRRFRAAIEEGKLLFEDYSQDAAMMMFHGAALGLAYVPVRMMLGSGMEQEWGISKEQRQQIEKLPNEKFMIQDDPFHPGEKLLLLPTPRLDTAIVHVQMASPDGTCRIFGDPYQDVDLALAARNTIVTCEEIVSDEYIRREPDRNSIPGIAVAAVVHVPFGGHPSQVYDLYDYDKKFYLDYDRAGKTGAAFEQFLKEWVYDLEDHESYLNKLGASRLMDLKVVPGIGYHVSDESVAKGEMI</sequence>
<dbReference type="GO" id="GO:0018730">
    <property type="term" value="F:glutaconate CoA-transferase activity"/>
    <property type="evidence" value="ECO:0007669"/>
    <property type="project" value="UniProtKB-EC"/>
</dbReference>
<dbReference type="AlphaFoldDB" id="A0A644YRY8"/>
<gene>
    <name evidence="1" type="primary">gctA_5</name>
    <name evidence="1" type="ORF">SDC9_77181</name>
</gene>
<reference evidence="1" key="1">
    <citation type="submission" date="2019-08" db="EMBL/GenBank/DDBJ databases">
        <authorList>
            <person name="Kucharzyk K."/>
            <person name="Murdoch R.W."/>
            <person name="Higgins S."/>
            <person name="Loffler F."/>
        </authorList>
    </citation>
    <scope>NUCLEOTIDE SEQUENCE</scope>
</reference>
<name>A0A644YRY8_9ZZZZ</name>
<dbReference type="InterPro" id="IPR037171">
    <property type="entry name" value="NagB/RpiA_transferase-like"/>
</dbReference>
<dbReference type="Pfam" id="PF01144">
    <property type="entry name" value="CoA_trans"/>
    <property type="match status" value="1"/>
</dbReference>
<dbReference type="SMART" id="SM00882">
    <property type="entry name" value="CoA_trans"/>
    <property type="match status" value="1"/>
</dbReference>
<dbReference type="EMBL" id="VSSQ01005842">
    <property type="protein sequence ID" value="MPM30631.1"/>
    <property type="molecule type" value="Genomic_DNA"/>
</dbReference>
<dbReference type="SUPFAM" id="SSF100950">
    <property type="entry name" value="NagB/RpiA/CoA transferase-like"/>
    <property type="match status" value="1"/>
</dbReference>
<comment type="caution">
    <text evidence="1">The sequence shown here is derived from an EMBL/GenBank/DDBJ whole genome shotgun (WGS) entry which is preliminary data.</text>
</comment>